<dbReference type="PANTHER" id="PTHR35797">
    <property type="entry name" value="PROTEASE-RELATED"/>
    <property type="match status" value="1"/>
</dbReference>
<evidence type="ECO:0000313" key="4">
    <source>
        <dbReference type="Proteomes" id="UP000663292"/>
    </source>
</evidence>
<dbReference type="GO" id="GO:0006508">
    <property type="term" value="P:proteolysis"/>
    <property type="evidence" value="ECO:0007669"/>
    <property type="project" value="UniProtKB-KW"/>
</dbReference>
<keyword evidence="3" id="KW-0378">Hydrolase</keyword>
<evidence type="ECO:0000259" key="2">
    <source>
        <dbReference type="Pfam" id="PF02517"/>
    </source>
</evidence>
<gene>
    <name evidence="3" type="ORF">HSEST_2395</name>
</gene>
<dbReference type="AlphaFoldDB" id="A0A897P0W9"/>
<organism evidence="3 4">
    <name type="scientific">Halapricum desulfuricans</name>
    <dbReference type="NCBI Taxonomy" id="2841257"/>
    <lineage>
        <taxon>Archaea</taxon>
        <taxon>Methanobacteriati</taxon>
        <taxon>Methanobacteriota</taxon>
        <taxon>Stenosarchaea group</taxon>
        <taxon>Halobacteria</taxon>
        <taxon>Halobacteriales</taxon>
        <taxon>Haloarculaceae</taxon>
        <taxon>Halapricum</taxon>
    </lineage>
</organism>
<proteinExistence type="predicted"/>
<feature type="transmembrane region" description="Helical" evidence="1">
    <location>
        <begin position="143"/>
        <end position="163"/>
    </location>
</feature>
<dbReference type="GO" id="GO:0080120">
    <property type="term" value="P:CAAX-box protein maturation"/>
    <property type="evidence" value="ECO:0007669"/>
    <property type="project" value="UniProtKB-ARBA"/>
</dbReference>
<feature type="transmembrane region" description="Helical" evidence="1">
    <location>
        <begin position="112"/>
        <end position="131"/>
    </location>
</feature>
<reference evidence="3 4" key="1">
    <citation type="submission" date="2020-11" db="EMBL/GenBank/DDBJ databases">
        <title>Carbohydrate-dependent, anaerobic sulfur respiration: A novel catabolism in halophilic archaea.</title>
        <authorList>
            <person name="Sorokin D.Y."/>
            <person name="Messina E."/>
            <person name="Smedile F."/>
            <person name="La Cono V."/>
            <person name="Hallsworth J.E."/>
            <person name="Yakimov M.M."/>
        </authorList>
    </citation>
    <scope>NUCLEOTIDE SEQUENCE [LARGE SCALE GENOMIC DNA]</scope>
    <source>
        <strain evidence="3 4">HSR-Est</strain>
    </source>
</reference>
<dbReference type="InterPro" id="IPR003675">
    <property type="entry name" value="Rce1/LyrA-like_dom"/>
</dbReference>
<dbReference type="Pfam" id="PF02517">
    <property type="entry name" value="Rce1-like"/>
    <property type="match status" value="1"/>
</dbReference>
<accession>A0A897P0W9</accession>
<keyword evidence="1" id="KW-0812">Transmembrane</keyword>
<keyword evidence="4" id="KW-1185">Reference proteome</keyword>
<feature type="transmembrane region" description="Helical" evidence="1">
    <location>
        <begin position="197"/>
        <end position="218"/>
    </location>
</feature>
<feature type="transmembrane region" description="Helical" evidence="1">
    <location>
        <begin position="43"/>
        <end position="66"/>
    </location>
</feature>
<feature type="domain" description="CAAX prenyl protease 2/Lysostaphin resistance protein A-like" evidence="2">
    <location>
        <begin position="81"/>
        <end position="182"/>
    </location>
</feature>
<feature type="transmembrane region" description="Helical" evidence="1">
    <location>
        <begin position="12"/>
        <end position="31"/>
    </location>
</feature>
<dbReference type="EMBL" id="CP064791">
    <property type="protein sequence ID" value="QSG15906.1"/>
    <property type="molecule type" value="Genomic_DNA"/>
</dbReference>
<evidence type="ECO:0000256" key="1">
    <source>
        <dbReference type="SAM" id="Phobius"/>
    </source>
</evidence>
<keyword evidence="1" id="KW-1133">Transmembrane helix</keyword>
<keyword evidence="3" id="KW-0645">Protease</keyword>
<dbReference type="GO" id="GO:0004175">
    <property type="term" value="F:endopeptidase activity"/>
    <property type="evidence" value="ECO:0007669"/>
    <property type="project" value="UniProtKB-ARBA"/>
</dbReference>
<sequence length="239" mass="25907">MLWLLGGLGPPISAVIVLGAAEGGHAVWRLLDRLMLWRVERRWYIVAVLLPGVVVGVALFIDAIVFDVPTPVPSLDLVPLFVGSILANMVIGGGLEEIGWRGFALPRLQAEYSALTASLMIGVVWVGWHAPLFVVPGAIQAELAFLPFFVQGIALSVLFTWLYNSTRGSLLLVVLLHGAVNAWLTSVWFLRGDVNSTTLWVFAGLVGVTAVCVVVMYGGEHLSRHRRQIDRTTGSDGSR</sequence>
<evidence type="ECO:0000313" key="3">
    <source>
        <dbReference type="EMBL" id="QSG15906.1"/>
    </source>
</evidence>
<name>A0A897P0W9_9EURY</name>
<dbReference type="PANTHER" id="PTHR35797:SF1">
    <property type="entry name" value="PROTEASE"/>
    <property type="match status" value="1"/>
</dbReference>
<feature type="transmembrane region" description="Helical" evidence="1">
    <location>
        <begin position="78"/>
        <end position="100"/>
    </location>
</feature>
<dbReference type="Proteomes" id="UP000663292">
    <property type="component" value="Chromosome"/>
</dbReference>
<protein>
    <submittedName>
        <fullName evidence="3">Metal-dependent membrane protease, CAAX family</fullName>
    </submittedName>
</protein>
<keyword evidence="1" id="KW-0472">Membrane</keyword>
<dbReference type="InterPro" id="IPR042150">
    <property type="entry name" value="MmRce1-like"/>
</dbReference>
<feature type="transmembrane region" description="Helical" evidence="1">
    <location>
        <begin position="170"/>
        <end position="191"/>
    </location>
</feature>